<dbReference type="Gene3D" id="3.40.720.10">
    <property type="entry name" value="Alkaline Phosphatase, subunit A"/>
    <property type="match status" value="1"/>
</dbReference>
<name>A0A517YEM9_9BACT</name>
<dbReference type="Proteomes" id="UP000315017">
    <property type="component" value="Chromosome"/>
</dbReference>
<dbReference type="OrthoDB" id="9783154at2"/>
<dbReference type="KEGG" id="aagg:ETAA8_37640"/>
<evidence type="ECO:0000256" key="2">
    <source>
        <dbReference type="ARBA" id="ARBA00008779"/>
    </source>
</evidence>
<organism evidence="10 11">
    <name type="scientific">Anatilimnocola aggregata</name>
    <dbReference type="NCBI Taxonomy" id="2528021"/>
    <lineage>
        <taxon>Bacteria</taxon>
        <taxon>Pseudomonadati</taxon>
        <taxon>Planctomycetota</taxon>
        <taxon>Planctomycetia</taxon>
        <taxon>Pirellulales</taxon>
        <taxon>Pirellulaceae</taxon>
        <taxon>Anatilimnocola</taxon>
    </lineage>
</organism>
<keyword evidence="3" id="KW-0479">Metal-binding</keyword>
<evidence type="ECO:0000313" key="10">
    <source>
        <dbReference type="EMBL" id="QDU28661.1"/>
    </source>
</evidence>
<feature type="domain" description="Sulfatase N-terminal" evidence="9">
    <location>
        <begin position="37"/>
        <end position="336"/>
    </location>
</feature>
<comment type="similarity">
    <text evidence="2">Belongs to the sulfatase family.</text>
</comment>
<protein>
    <submittedName>
        <fullName evidence="10">Arylsulfatase</fullName>
        <ecNumber evidence="10">3.1.6.1</ecNumber>
    </submittedName>
</protein>
<evidence type="ECO:0000256" key="7">
    <source>
        <dbReference type="SAM" id="MobiDB-lite"/>
    </source>
</evidence>
<dbReference type="AlphaFoldDB" id="A0A517YEM9"/>
<sequence precursor="true">MLRIVVSLLVVCCSAAMLPESSAAEKPNAVKPNVEKPNIVLIFADDLGWQECGFTGSDFNETPHLDRLAKQGMVFTQAYAAAGNCAPSRACLISGQYTPRHGVYAVGSTDRGPAERMRLVPIKNRGGLAANEFTLPKALKSAGYTTGMFGKWHLDGPGGSKPQDHFDVVQVDGHSWKGRDEQDPKGAFSIAAAACEFIEANRGRPFFAYLPHYAIHSGLQSRPATLEKFKQKTPGKLPSDPAVAACLADMDESIGIVLKKLDDLGLSESTLVVFTSDNGGTHVSQEPLRGKKGCYYEGGIREPMIVRWPGVTSAGTKCDVPVINVDFYATFAAVTGAKLPTDRPLDGANLAPLFAGEKRLDRPAIFWHFPGYLDGPVPRGRDPLFRTRPVSVIRKGDWKLHLYHEEWQLDGGRAKLADNNAVELYQLTADPGEHHNLAASETQRRDELVDDLLAWIKRVPAPLPSDPNPRWDPNGKSNKPGKKKK</sequence>
<evidence type="ECO:0000256" key="1">
    <source>
        <dbReference type="ARBA" id="ARBA00001913"/>
    </source>
</evidence>
<gene>
    <name evidence="10" type="primary">atsA_26</name>
    <name evidence="10" type="ORF">ETAA8_37640</name>
</gene>
<evidence type="ECO:0000256" key="4">
    <source>
        <dbReference type="ARBA" id="ARBA00022729"/>
    </source>
</evidence>
<keyword evidence="5 10" id="KW-0378">Hydrolase</keyword>
<proteinExistence type="inferred from homology"/>
<reference evidence="10 11" key="1">
    <citation type="submission" date="2019-02" db="EMBL/GenBank/DDBJ databases">
        <title>Deep-cultivation of Planctomycetes and their phenomic and genomic characterization uncovers novel biology.</title>
        <authorList>
            <person name="Wiegand S."/>
            <person name="Jogler M."/>
            <person name="Boedeker C."/>
            <person name="Pinto D."/>
            <person name="Vollmers J."/>
            <person name="Rivas-Marin E."/>
            <person name="Kohn T."/>
            <person name="Peeters S.H."/>
            <person name="Heuer A."/>
            <person name="Rast P."/>
            <person name="Oberbeckmann S."/>
            <person name="Bunk B."/>
            <person name="Jeske O."/>
            <person name="Meyerdierks A."/>
            <person name="Storesund J.E."/>
            <person name="Kallscheuer N."/>
            <person name="Luecker S."/>
            <person name="Lage O.M."/>
            <person name="Pohl T."/>
            <person name="Merkel B.J."/>
            <person name="Hornburger P."/>
            <person name="Mueller R.-W."/>
            <person name="Bruemmer F."/>
            <person name="Labrenz M."/>
            <person name="Spormann A.M."/>
            <person name="Op den Camp H."/>
            <person name="Overmann J."/>
            <person name="Amann R."/>
            <person name="Jetten M.S.M."/>
            <person name="Mascher T."/>
            <person name="Medema M.H."/>
            <person name="Devos D.P."/>
            <person name="Kaster A.-K."/>
            <person name="Ovreas L."/>
            <person name="Rohde M."/>
            <person name="Galperin M.Y."/>
            <person name="Jogler C."/>
        </authorList>
    </citation>
    <scope>NUCLEOTIDE SEQUENCE [LARGE SCALE GENOMIC DNA]</scope>
    <source>
        <strain evidence="10 11">ETA_A8</strain>
    </source>
</reference>
<dbReference type="InterPro" id="IPR017850">
    <property type="entry name" value="Alkaline_phosphatase_core_sf"/>
</dbReference>
<evidence type="ECO:0000256" key="6">
    <source>
        <dbReference type="ARBA" id="ARBA00022837"/>
    </source>
</evidence>
<dbReference type="PANTHER" id="PTHR42693:SF42">
    <property type="entry name" value="ARYLSULFATASE G"/>
    <property type="match status" value="1"/>
</dbReference>
<feature type="chain" id="PRO_5021918675" evidence="8">
    <location>
        <begin position="24"/>
        <end position="485"/>
    </location>
</feature>
<dbReference type="CDD" id="cd16144">
    <property type="entry name" value="ARS_like"/>
    <property type="match status" value="1"/>
</dbReference>
<evidence type="ECO:0000256" key="5">
    <source>
        <dbReference type="ARBA" id="ARBA00022801"/>
    </source>
</evidence>
<evidence type="ECO:0000313" key="11">
    <source>
        <dbReference type="Proteomes" id="UP000315017"/>
    </source>
</evidence>
<dbReference type="SUPFAM" id="SSF53649">
    <property type="entry name" value="Alkaline phosphatase-like"/>
    <property type="match status" value="1"/>
</dbReference>
<dbReference type="PANTHER" id="PTHR42693">
    <property type="entry name" value="ARYLSULFATASE FAMILY MEMBER"/>
    <property type="match status" value="1"/>
</dbReference>
<feature type="signal peptide" evidence="8">
    <location>
        <begin position="1"/>
        <end position="23"/>
    </location>
</feature>
<comment type="cofactor">
    <cofactor evidence="1">
        <name>Ca(2+)</name>
        <dbReference type="ChEBI" id="CHEBI:29108"/>
    </cofactor>
</comment>
<dbReference type="GO" id="GO:0046872">
    <property type="term" value="F:metal ion binding"/>
    <property type="evidence" value="ECO:0007669"/>
    <property type="project" value="UniProtKB-KW"/>
</dbReference>
<dbReference type="Gene3D" id="3.30.1120.10">
    <property type="match status" value="1"/>
</dbReference>
<keyword evidence="11" id="KW-1185">Reference proteome</keyword>
<keyword evidence="4 8" id="KW-0732">Signal</keyword>
<dbReference type="InterPro" id="IPR000917">
    <property type="entry name" value="Sulfatase_N"/>
</dbReference>
<feature type="region of interest" description="Disordered" evidence="7">
    <location>
        <begin position="460"/>
        <end position="485"/>
    </location>
</feature>
<evidence type="ECO:0000259" key="9">
    <source>
        <dbReference type="Pfam" id="PF00884"/>
    </source>
</evidence>
<evidence type="ECO:0000256" key="8">
    <source>
        <dbReference type="SAM" id="SignalP"/>
    </source>
</evidence>
<dbReference type="RefSeq" id="WP_145091323.1">
    <property type="nucleotide sequence ID" value="NZ_CP036274.1"/>
</dbReference>
<dbReference type="InterPro" id="IPR050738">
    <property type="entry name" value="Sulfatase"/>
</dbReference>
<dbReference type="EC" id="3.1.6.1" evidence="10"/>
<dbReference type="GO" id="GO:0004065">
    <property type="term" value="F:arylsulfatase activity"/>
    <property type="evidence" value="ECO:0007669"/>
    <property type="project" value="UniProtKB-EC"/>
</dbReference>
<keyword evidence="6" id="KW-0106">Calcium</keyword>
<dbReference type="EMBL" id="CP036274">
    <property type="protein sequence ID" value="QDU28661.1"/>
    <property type="molecule type" value="Genomic_DNA"/>
</dbReference>
<accession>A0A517YEM9</accession>
<evidence type="ECO:0000256" key="3">
    <source>
        <dbReference type="ARBA" id="ARBA00022723"/>
    </source>
</evidence>
<dbReference type="Pfam" id="PF00884">
    <property type="entry name" value="Sulfatase"/>
    <property type="match status" value="1"/>
</dbReference>